<organism evidence="2">
    <name type="scientific">Octopus bimaculoides</name>
    <name type="common">California two-spotted octopus</name>
    <dbReference type="NCBI Taxonomy" id="37653"/>
    <lineage>
        <taxon>Eukaryota</taxon>
        <taxon>Metazoa</taxon>
        <taxon>Spiralia</taxon>
        <taxon>Lophotrochozoa</taxon>
        <taxon>Mollusca</taxon>
        <taxon>Cephalopoda</taxon>
        <taxon>Coleoidea</taxon>
        <taxon>Octopodiformes</taxon>
        <taxon>Octopoda</taxon>
        <taxon>Incirrata</taxon>
        <taxon>Octopodidae</taxon>
        <taxon>Octopus</taxon>
    </lineage>
</organism>
<keyword evidence="1" id="KW-0812">Transmembrane</keyword>
<evidence type="ECO:0000313" key="2">
    <source>
        <dbReference type="EMBL" id="KOF65071.1"/>
    </source>
</evidence>
<keyword evidence="1" id="KW-1133">Transmembrane helix</keyword>
<feature type="transmembrane region" description="Helical" evidence="1">
    <location>
        <begin position="32"/>
        <end position="54"/>
    </location>
</feature>
<proteinExistence type="predicted"/>
<keyword evidence="1" id="KW-0472">Membrane</keyword>
<gene>
    <name evidence="2" type="ORF">OCBIM_22016342mg</name>
</gene>
<dbReference type="EMBL" id="KQ429822">
    <property type="protein sequence ID" value="KOF65071.1"/>
    <property type="molecule type" value="Genomic_DNA"/>
</dbReference>
<reference evidence="2" key="1">
    <citation type="submission" date="2015-07" db="EMBL/GenBank/DDBJ databases">
        <title>MeaNS - Measles Nucleotide Surveillance Program.</title>
        <authorList>
            <person name="Tran T."/>
            <person name="Druce J."/>
        </authorList>
    </citation>
    <scope>NUCLEOTIDE SEQUENCE</scope>
    <source>
        <strain evidence="2">UCB-OBI-ISO-001</strain>
        <tissue evidence="2">Gonad</tissue>
    </source>
</reference>
<dbReference type="AlphaFoldDB" id="A0A0L8FKD4"/>
<evidence type="ECO:0000256" key="1">
    <source>
        <dbReference type="SAM" id="Phobius"/>
    </source>
</evidence>
<name>A0A0L8FKD4_OCTBM</name>
<protein>
    <submittedName>
        <fullName evidence="2">Uncharacterized protein</fullName>
    </submittedName>
</protein>
<accession>A0A0L8FKD4</accession>
<sequence length="70" mass="8073">MLKGTTLDKKLHQMYIPNPYLQTCNKIHFTEIYGLFVTFIDITTLSFAFGLLACGLSVRELILKEYITLK</sequence>